<evidence type="ECO:0000256" key="5">
    <source>
        <dbReference type="ARBA" id="ARBA00022695"/>
    </source>
</evidence>
<accession>C7DHC5</accession>
<evidence type="ECO:0000256" key="8">
    <source>
        <dbReference type="ARBA" id="ARBA00023163"/>
    </source>
</evidence>
<dbReference type="InterPro" id="IPR015712">
    <property type="entry name" value="DNA-dir_RNA_pol_su2"/>
</dbReference>
<keyword evidence="4" id="KW-0808">Transferase</keyword>
<keyword evidence="6" id="KW-0479">Metal-binding</keyword>
<evidence type="ECO:0000259" key="12">
    <source>
        <dbReference type="Pfam" id="PF04566"/>
    </source>
</evidence>
<feature type="domain" description="RNA polymerase Rpb2" evidence="12">
    <location>
        <begin position="8"/>
        <end position="69"/>
    </location>
</feature>
<gene>
    <name evidence="14" type="ORF">UNLARM2_0471</name>
</gene>
<keyword evidence="5" id="KW-0548">Nucleotidyltransferase</keyword>
<evidence type="ECO:0000256" key="9">
    <source>
        <dbReference type="ARBA" id="ARBA00048552"/>
    </source>
</evidence>
<evidence type="ECO:0000259" key="11">
    <source>
        <dbReference type="Pfam" id="PF04560"/>
    </source>
</evidence>
<dbReference type="GO" id="GO:0003899">
    <property type="term" value="F:DNA-directed RNA polymerase activity"/>
    <property type="evidence" value="ECO:0007669"/>
    <property type="project" value="UniProtKB-EC"/>
</dbReference>
<comment type="similarity">
    <text evidence="1">Belongs to the RNA polymerase beta chain family.</text>
</comment>
<sequence>MSENNCKVYLDGRAMGEVKDGAAFAEEIRKNRRLGIISGEVNVAYFKKLNEVHINADRGRARKPYIVVEKGKSRYTEEISSKLKSREIDFNYLVRRGIIEYLDAEEEENALVAINESEITEKTTHLEIDPSLMFGVTVNSSVFPEFNNMGRHAIAWNFMKQAQGLYATNFNMRYDARGYLLHYPQEPIINSITYRTMKLNRHPNGQNLVVALSTYYGYNMKDAVVINRAAVDRGLGRSTFFRTYSDEERRYPGGQKDRFVIPAATTEGYRGEHAYAKLGEDGIVEPEMDVNEGDIIIGKVSPPRFLEEQTSFGVGEEKSRDNSVDLRSGEVGTVDNVMFSETTGATKIVKVRVRSNKVPEIGDKFASRQSQKGVVALIVNQEDMPFTKDGIIPDMLLNPIGLPNRMTYGHMLEMLGAKAASLKGTKFDGSAFSKNGKELVDEYGKILTEYGFDKFGDETLYDGRTGKRFESKLFTGVVYYHRLWHMVSLKLQVRSRGPVQILTRQPTEGKPRKGGLKFGEMERDALVGYGASLLIKERMLDQSDKAPVWICKNCGDIGYYDYIKNIPICPLCGGNDLEEIEISYAFKLLLDELKSMHILARSRLKSD</sequence>
<keyword evidence="15" id="KW-1185">Reference proteome</keyword>
<name>C7DHC5_MICA2</name>
<dbReference type="Pfam" id="PF04567">
    <property type="entry name" value="RNA_pol_Rpb2_5"/>
    <property type="match status" value="1"/>
</dbReference>
<comment type="catalytic activity">
    <reaction evidence="9">
        <text>RNA(n) + a ribonucleoside 5'-triphosphate = RNA(n+1) + diphosphate</text>
        <dbReference type="Rhea" id="RHEA:21248"/>
        <dbReference type="Rhea" id="RHEA-COMP:14527"/>
        <dbReference type="Rhea" id="RHEA-COMP:17342"/>
        <dbReference type="ChEBI" id="CHEBI:33019"/>
        <dbReference type="ChEBI" id="CHEBI:61557"/>
        <dbReference type="ChEBI" id="CHEBI:140395"/>
        <dbReference type="EC" id="2.7.7.6"/>
    </reaction>
</comment>
<evidence type="ECO:0000256" key="3">
    <source>
        <dbReference type="ARBA" id="ARBA00022478"/>
    </source>
</evidence>
<dbReference type="Proteomes" id="UP000332487">
    <property type="component" value="Unassembled WGS sequence"/>
</dbReference>
<dbReference type="EMBL" id="GG697240">
    <property type="protein sequence ID" value="EET90027.1"/>
    <property type="molecule type" value="Genomic_DNA"/>
</dbReference>
<dbReference type="PANTHER" id="PTHR20856">
    <property type="entry name" value="DNA-DIRECTED RNA POLYMERASE I SUBUNIT 2"/>
    <property type="match status" value="1"/>
</dbReference>
<evidence type="ECO:0000259" key="10">
    <source>
        <dbReference type="Pfam" id="PF00562"/>
    </source>
</evidence>
<dbReference type="AlphaFoldDB" id="C7DHC5"/>
<evidence type="ECO:0000256" key="4">
    <source>
        <dbReference type="ARBA" id="ARBA00022679"/>
    </source>
</evidence>
<dbReference type="Gene3D" id="2.40.50.150">
    <property type="match status" value="1"/>
</dbReference>
<dbReference type="GO" id="GO:0003677">
    <property type="term" value="F:DNA binding"/>
    <property type="evidence" value="ECO:0007669"/>
    <property type="project" value="InterPro"/>
</dbReference>
<dbReference type="Gene3D" id="3.90.1070.20">
    <property type="match status" value="1"/>
</dbReference>
<dbReference type="InterPro" id="IPR014724">
    <property type="entry name" value="RNA_pol_RPB2_OB-fold"/>
</dbReference>
<dbReference type="GO" id="GO:0008270">
    <property type="term" value="F:zinc ion binding"/>
    <property type="evidence" value="ECO:0007669"/>
    <property type="project" value="InterPro"/>
</dbReference>
<dbReference type="InterPro" id="IPR019969">
    <property type="entry name" value="RNAP_Rpo2"/>
</dbReference>
<dbReference type="InterPro" id="IPR037033">
    <property type="entry name" value="DNA-dir_RNAP_su2_hyb_sf"/>
</dbReference>
<organism evidence="14 15">
    <name type="scientific">Candidatus Micrarchaeum acidiphilum ARMAN-2</name>
    <dbReference type="NCBI Taxonomy" id="425595"/>
    <lineage>
        <taxon>Archaea</taxon>
        <taxon>Candidatus Micrarchaeota</taxon>
        <taxon>Candidatus Micrarchaeia</taxon>
        <taxon>Candidatus Micrarchaeales</taxon>
        <taxon>Candidatus Micrarchaeaceae</taxon>
        <taxon>Candidatus Micrarchaeum</taxon>
    </lineage>
</organism>
<keyword evidence="8" id="KW-0804">Transcription</keyword>
<dbReference type="InterPro" id="IPR007647">
    <property type="entry name" value="RNA_pol_Rpb2_5"/>
</dbReference>
<dbReference type="Pfam" id="PF04560">
    <property type="entry name" value="RNA_pol_Rpb2_7"/>
    <property type="match status" value="1"/>
</dbReference>
<dbReference type="EC" id="2.7.7.6" evidence="2"/>
<feature type="domain" description="RNA polymerase Rpb2" evidence="13">
    <location>
        <begin position="90"/>
        <end position="122"/>
    </location>
</feature>
<reference evidence="14 15" key="1">
    <citation type="journal article" date="2009" name="Genome Biol.">
        <title>Community-wide analysis of microbial genome sequence signatures.</title>
        <authorList>
            <person name="Dick G.J."/>
            <person name="Andersson A.F."/>
            <person name="Baker B.J."/>
            <person name="Simmons S.L."/>
            <person name="Thomas B.C."/>
            <person name="Yelton A.P."/>
            <person name="Banfield J.F."/>
        </authorList>
    </citation>
    <scope>NUCLEOTIDE SEQUENCE [LARGE SCALE GENOMIC DNA]</scope>
    <source>
        <strain evidence="14">ARMAN-2</strain>
    </source>
</reference>
<proteinExistence type="inferred from homology"/>
<protein>
    <recommendedName>
        <fullName evidence="2">DNA-directed RNA polymerase</fullName>
        <ecNumber evidence="2">2.7.7.6</ecNumber>
    </recommendedName>
</protein>
<dbReference type="InterPro" id="IPR007120">
    <property type="entry name" value="DNA-dir_RNAP_su2_dom"/>
</dbReference>
<dbReference type="Pfam" id="PF00562">
    <property type="entry name" value="RNA_pol_Rpb2_6"/>
    <property type="match status" value="1"/>
</dbReference>
<evidence type="ECO:0000256" key="7">
    <source>
        <dbReference type="ARBA" id="ARBA00022833"/>
    </source>
</evidence>
<dbReference type="InterPro" id="IPR007641">
    <property type="entry name" value="RNA_pol_Rpb2_7"/>
</dbReference>
<evidence type="ECO:0000256" key="6">
    <source>
        <dbReference type="ARBA" id="ARBA00022723"/>
    </source>
</evidence>
<dbReference type="GO" id="GO:0000428">
    <property type="term" value="C:DNA-directed RNA polymerase complex"/>
    <property type="evidence" value="ECO:0007669"/>
    <property type="project" value="UniProtKB-KW"/>
</dbReference>
<evidence type="ECO:0000256" key="1">
    <source>
        <dbReference type="ARBA" id="ARBA00006835"/>
    </source>
</evidence>
<dbReference type="Pfam" id="PF04566">
    <property type="entry name" value="RNA_pol_Rpb2_4"/>
    <property type="match status" value="1"/>
</dbReference>
<dbReference type="CDD" id="cd00653">
    <property type="entry name" value="RNA_pol_B_RPB2"/>
    <property type="match status" value="1"/>
</dbReference>
<dbReference type="SUPFAM" id="SSF64484">
    <property type="entry name" value="beta and beta-prime subunits of DNA dependent RNA-polymerase"/>
    <property type="match status" value="1"/>
</dbReference>
<dbReference type="GO" id="GO:0032549">
    <property type="term" value="F:ribonucleoside binding"/>
    <property type="evidence" value="ECO:0007669"/>
    <property type="project" value="InterPro"/>
</dbReference>
<reference evidence="14 15" key="2">
    <citation type="journal article" date="2010" name="Proc. Natl. Acad. Sci. U.S.A.">
        <title>Enigmatic, ultrasmall, uncultivated Archaea.</title>
        <authorList>
            <person name="Baker B.J."/>
            <person name="Comolli L.R."/>
            <person name="Dick G.J."/>
            <person name="Hauser L.J."/>
            <person name="Hyatt D."/>
            <person name="Dill B.D."/>
            <person name="Land M.L."/>
            <person name="Verberkmoes N.C."/>
            <person name="Hettich R.L."/>
            <person name="Banfield J.F."/>
        </authorList>
    </citation>
    <scope>NUCLEOTIDE SEQUENCE [LARGE SCALE GENOMIC DNA]</scope>
    <source>
        <strain evidence="14">ARMAN-2</strain>
    </source>
</reference>
<evidence type="ECO:0000313" key="15">
    <source>
        <dbReference type="Proteomes" id="UP000332487"/>
    </source>
</evidence>
<dbReference type="GO" id="GO:0006351">
    <property type="term" value="P:DNA-templated transcription"/>
    <property type="evidence" value="ECO:0007669"/>
    <property type="project" value="InterPro"/>
</dbReference>
<dbReference type="Gene3D" id="2.40.270.10">
    <property type="entry name" value="DNA-directed RNA polymerase, subunit 2, domain 6"/>
    <property type="match status" value="1"/>
</dbReference>
<feature type="domain" description="RNA polymerase Rpb2" evidence="11">
    <location>
        <begin position="514"/>
        <end position="601"/>
    </location>
</feature>
<keyword evidence="7" id="KW-0862">Zinc</keyword>
<dbReference type="Gene3D" id="3.90.1800.10">
    <property type="entry name" value="RNA polymerase alpha subunit dimerisation domain"/>
    <property type="match status" value="1"/>
</dbReference>
<feature type="domain" description="DNA-directed RNA polymerase subunit 2 hybrid-binding" evidence="10">
    <location>
        <begin position="142"/>
        <end position="511"/>
    </location>
</feature>
<evidence type="ECO:0000313" key="14">
    <source>
        <dbReference type="EMBL" id="EET90027.1"/>
    </source>
</evidence>
<dbReference type="NCBIfam" id="TIGR03670">
    <property type="entry name" value="rpoB_arch"/>
    <property type="match status" value="1"/>
</dbReference>
<keyword evidence="3" id="KW-0240">DNA-directed RNA polymerase</keyword>
<evidence type="ECO:0000259" key="13">
    <source>
        <dbReference type="Pfam" id="PF04567"/>
    </source>
</evidence>
<dbReference type="InterPro" id="IPR007646">
    <property type="entry name" value="RNA_pol_Rpb2_4"/>
</dbReference>
<evidence type="ECO:0000256" key="2">
    <source>
        <dbReference type="ARBA" id="ARBA00012418"/>
    </source>
</evidence>